<dbReference type="InterPro" id="IPR007823">
    <property type="entry name" value="RRP8"/>
</dbReference>
<feature type="coiled-coil region" evidence="8">
    <location>
        <begin position="2252"/>
        <end position="2279"/>
    </location>
</feature>
<accession>A0A2P6V3P3</accession>
<sequence>MQRGGPSLRVVLPGAGEALVPLPLSGLAELRAACEQQFKLAGKPYIITDTLKRFEGDADVAGLQDGATLVLVAGGGDAALAAPARERITFQPHPKTMTMAGEFEYFAAQGRHPFVYALAEFIDNSLRATRRNAPRRRAITISLVVSGGNPATARGLVAIQDNGCGMNKHELADWAVMNLSMEERGAQPQEPAPAGRGGAAAAGAGRFLNGDLSFFGVGSKNAGFFMGSSIKVATMRDDERYVHELCLGAADLEARYAAREEVYVEDMVHRNPADPSTLTPMEQPFSVARAWVGAEGEPEPEAAADGSEGDGLGGMGGGSLAGASVPGTGPSFTRVVIGDLKPEVLRQMMDDEQGSHICQELAHLYHYYLHGEQGNRVPGGSAAHRDGHLPNGEPFPDIVLRYQVDSRLVWQQRLGEVEDDMETRLLRAQQAELPFTLQVPDKGTVCGVLYYFPFQNDAETVPVENPLTSVKPASSPPLAAGRGTQLPGGPTQLGGGRATQMPAGKATQRPARATQGGGGCAAGMDDDEDEEAAGGWQSAPIFEAFWQGRLIPGARIDTLPFVESVRQKRNAQAKDVIPDEAFRRLRGALFFGPAFRVTRNKLLFRDNLAEVLAGAVPGERQMEAKFKQWLQRCHSTLDKSVRFEALADSRTQASLRARLGEETTAFERISDGAARTVSRGDVVRINAKPQLVGRVLHFTIPQAVREEGAYANGRVHIELLPAEVYGADCERQFSLRRLDAVLSEAEQGEHLAKEMLKAASSLRIEPMRFGTGQALEFNAGASIPETSVSVLNGGGQRLLKAPHSSERLVVTLRLWRLPAEGQAAAGGEGAAEEEAGGGRAKKRRKGRRGRTQHDENADPASEGAGGSDCGAGAGSPGIPAGAELLLSVENKTPIKEVYKFERVSDGLQCSGRYALEYVVTPAAPRQPPLRTVVALAVAPGAPCSFSLSGEGKAVAALKELALGEALPPLKVAFVDKYGNPVGMSPAATPPSLSIAVAAVGPDGEAQPCEELEVAAQQAAVEDGMMITGLQLLGSAEAAAAAASGCQPPGLALLAGGGGLSHPTARQAQAAPSRQSLPVAEVQLRVSLASAPDLEPVVLPLRLRAGAPQSLRLLGGHPWEEAGGEAVALQHGAALPAFQVAAYDAWGNPTAPSTDLPFVVVAECDATAPGAHEFSVSALGMAAVEGLKGARCTHTTGSATLRLSLKASPSKEGSAAAVAAADPACTLELPVAVEPSQAPVALQVLYQDQTLPTREVEGEDGLVTVAVLEGIEAGSSVSGIRLLLLDGTGALSPIEVAGKLTASWRNGSKKCTWTGDPLKLPPCKFPERVNDTGSEWVRFTANDSALVLEAALQLHSVPSAPDRWALSLVDQLTSQHAEELGIVQCGQTFSLEVEALDAFSNRCTGGGGALPQPALVLEAEGPLQYNESDWEQGWVSQGGEQVYSVRMVVSGHPGPVSITVRDAAGEGGAPVLAEDTLKVELRAGPPAQLAVEGPATLECGTKATLPQLRVRVCDAAGNPTTSESFEVSLNSSALASDGTGRAAAVAVSGGNKVKVKKGVAVFKDVRVTAEEAGSYMLRVQGATRKVAVADGVLHLVMQPLNAVTDLRVLLPPALEGSDCQAGAAAELHVALLTENGLSLPLDVAAGGLTLKVMPPGGGKSDVVAHRLPEAPGEEVQTEEGHYLFQLAELTTAGAYSAVAEYAEARPELAAGMSKKDATLRSASVRFEVQPGQPVTLRLEAASQPDKLAVTNGGSAKQRLMLRNAAVQLQDCFGNAAAGGGVQVRFRLRHPADGDCDGDSELPELHAPQAGGDLMTDKRGRAFVGDLSVEEGSGRAASGALECELLCEALGLYPSSALELETDGDGWAVCWACPVLFSDDAARFAHIEKLNQQRGQLAQRRDELAQRLSSAQRALEGAQQEQQRVQELMASKEKGLGGPAPGSVRSAEKALAAARRTSDAAAAAEPAEPVQARYGGGQAASIDRILQSGDPGLVGVFAQLATVDDPQLSGVLAANFRGLLSTVCVADVPARQRLASLLAKLRLPAPDMLPLTMQTGQGGKAGDCPGFAAADERAHALQRAACRGADPPVSAPLPHTRAIGNLRERAEGLAMSATDWPRGCLGYAFNLVRPVQRGHRASLLYNLLSSTLVFESLADAEAYREFLATKLRTGAGTILTLDGRRITSQGIVSGASFRVPPVEQADARFGGSGVLGEDPAAAAAAEQVAALEEWVELLRSRDTADAAAAEAQAAAEQEEGGRGELEAVEGQIAELEAQLALGNMAADRGGGSGAEPGSSGRKRRSRRQQRQQEDEEVVVIEEEAAPPSGSKGKRRRTQRGGRLASSFCPFREMGKPEASSGALAKRRKQKHKKSFKADAAEAAPRAAEPQAAQAQALRVTASPALSKRQKRKQKQHVKAEKAAEDVPKAAAQQQQRQQPGSGGAGGGGRQQSAAAAAPPPSRFAPPAAAGGKKKGKGGGSVLEQMRARLQGGRFRWLNEALYTSDGAAALAMVQKEPEVMQQYHEGFREQTKAWPVQPVDQALAWLRARPHSWTVADLGCGDAKLAAHAQQKVHSFDLASTAPDVVACNMAHLPLGAASVDAAVFCLSLMGTDYGSFLEEATRVLRPSGWLWVAEVQSRFVDGEGRSVLPAFEAALGALGFAVRRRDTSNSHFLVLEAQRQGGGGKGGGGSKGGNGGQGGARQRPEWPELRACQYKKR</sequence>
<dbReference type="Gene3D" id="3.30.565.10">
    <property type="entry name" value="Histidine kinase-like ATPase, C-terminal domain"/>
    <property type="match status" value="1"/>
</dbReference>
<dbReference type="GO" id="GO:0005524">
    <property type="term" value="F:ATP binding"/>
    <property type="evidence" value="ECO:0007669"/>
    <property type="project" value="InterPro"/>
</dbReference>
<dbReference type="InterPro" id="IPR036890">
    <property type="entry name" value="HATPase_C_sf"/>
</dbReference>
<evidence type="ECO:0000256" key="3">
    <source>
        <dbReference type="ARBA" id="ARBA00022552"/>
    </source>
</evidence>
<feature type="compositionally biased region" description="Acidic residues" evidence="9">
    <location>
        <begin position="2307"/>
        <end position="2318"/>
    </location>
</feature>
<gene>
    <name evidence="11" type="ORF">C2E20_7758</name>
</gene>
<dbReference type="PANTHER" id="PTHR22640:SF2">
    <property type="entry name" value="STRUCTURAL MAINTENANCE OF CHROMOSOMES FLEXIBLE HINGE DOMAIN-CONTAINING PROTEIN 1"/>
    <property type="match status" value="1"/>
</dbReference>
<feature type="region of interest" description="Disordered" evidence="9">
    <location>
        <begin position="294"/>
        <end position="326"/>
    </location>
</feature>
<dbReference type="InterPro" id="IPR036277">
    <property type="entry name" value="SMC_hinge_sf"/>
</dbReference>
<reference evidence="11 12" key="1">
    <citation type="journal article" date="2018" name="Plant J.">
        <title>Genome sequences of Chlorella sorokiniana UTEX 1602 and Micractinium conductrix SAG 241.80: implications to maltose excretion by a green alga.</title>
        <authorList>
            <person name="Arriola M.B."/>
            <person name="Velmurugan N."/>
            <person name="Zhang Y."/>
            <person name="Plunkett M.H."/>
            <person name="Hondzo H."/>
            <person name="Barney B.M."/>
        </authorList>
    </citation>
    <scope>NUCLEOTIDE SEQUENCE [LARGE SCALE GENOMIC DNA]</scope>
    <source>
        <strain evidence="11 12">SAG 241.80</strain>
    </source>
</reference>
<dbReference type="Pfam" id="PF13589">
    <property type="entry name" value="HATPase_c_3"/>
    <property type="match status" value="1"/>
</dbReference>
<feature type="compositionally biased region" description="Low complexity" evidence="9">
    <location>
        <begin position="2374"/>
        <end position="2390"/>
    </location>
</feature>
<dbReference type="GO" id="GO:0006302">
    <property type="term" value="P:double-strand break repair"/>
    <property type="evidence" value="ECO:0007669"/>
    <property type="project" value="InterPro"/>
</dbReference>
<evidence type="ECO:0000256" key="9">
    <source>
        <dbReference type="SAM" id="MobiDB-lite"/>
    </source>
</evidence>
<dbReference type="Pfam" id="PF22899">
    <property type="entry name" value="SMCHD1_S5"/>
    <property type="match status" value="1"/>
</dbReference>
<keyword evidence="12" id="KW-1185">Reference proteome</keyword>
<dbReference type="GO" id="GO:0051276">
    <property type="term" value="P:chromosome organization"/>
    <property type="evidence" value="ECO:0007669"/>
    <property type="project" value="InterPro"/>
</dbReference>
<feature type="compositionally biased region" description="Gly residues" evidence="9">
    <location>
        <begin position="309"/>
        <end position="320"/>
    </location>
</feature>
<evidence type="ECO:0000256" key="1">
    <source>
        <dbReference type="ARBA" id="ARBA00004604"/>
    </source>
</evidence>
<dbReference type="OrthoDB" id="10036779at2759"/>
<dbReference type="Proteomes" id="UP000239649">
    <property type="component" value="Unassembled WGS sequence"/>
</dbReference>
<dbReference type="InterPro" id="IPR029063">
    <property type="entry name" value="SAM-dependent_MTases_sf"/>
</dbReference>
<feature type="compositionally biased region" description="Gly residues" evidence="9">
    <location>
        <begin position="2675"/>
        <end position="2694"/>
    </location>
</feature>
<feature type="compositionally biased region" description="Basic residues" evidence="9">
    <location>
        <begin position="839"/>
        <end position="850"/>
    </location>
</feature>
<feature type="coiled-coil region" evidence="8">
    <location>
        <begin position="1885"/>
        <end position="1926"/>
    </location>
</feature>
<name>A0A2P6V3P3_9CHLO</name>
<keyword evidence="5" id="KW-0808">Transferase</keyword>
<dbReference type="Gene3D" id="3.40.50.150">
    <property type="entry name" value="Vaccinia Virus protein VP39"/>
    <property type="match status" value="1"/>
</dbReference>
<keyword evidence="6" id="KW-0949">S-adenosyl-L-methionine</keyword>
<feature type="compositionally biased region" description="Basic residues" evidence="9">
    <location>
        <begin position="2358"/>
        <end position="2368"/>
    </location>
</feature>
<dbReference type="GO" id="GO:0032259">
    <property type="term" value="P:methylation"/>
    <property type="evidence" value="ECO:0007669"/>
    <property type="project" value="UniProtKB-KW"/>
</dbReference>
<keyword evidence="4" id="KW-0489">Methyltransferase</keyword>
<keyword evidence="8" id="KW-0175">Coiled coil</keyword>
<feature type="domain" description="SMCHD1 ribosomal S5" evidence="10">
    <location>
        <begin position="419"/>
        <end position="635"/>
    </location>
</feature>
<protein>
    <submittedName>
        <fullName evidence="11">Structural maintenance of chromosomes flexible hinge domain-containing 1</fullName>
    </submittedName>
</protein>
<evidence type="ECO:0000256" key="7">
    <source>
        <dbReference type="ARBA" id="ARBA00023242"/>
    </source>
</evidence>
<evidence type="ECO:0000256" key="8">
    <source>
        <dbReference type="SAM" id="Coils"/>
    </source>
</evidence>
<feature type="region of interest" description="Disordered" evidence="9">
    <location>
        <begin position="2279"/>
        <end position="2473"/>
    </location>
</feature>
<dbReference type="GO" id="GO:0005694">
    <property type="term" value="C:chromosome"/>
    <property type="evidence" value="ECO:0007669"/>
    <property type="project" value="InterPro"/>
</dbReference>
<keyword evidence="3" id="KW-0698">rRNA processing</keyword>
<feature type="region of interest" description="Disordered" evidence="9">
    <location>
        <begin position="466"/>
        <end position="522"/>
    </location>
</feature>
<feature type="compositionally biased region" description="Gly residues" evidence="9">
    <location>
        <begin position="2434"/>
        <end position="2443"/>
    </location>
</feature>
<feature type="compositionally biased region" description="Basic and acidic residues" evidence="9">
    <location>
        <begin position="2411"/>
        <end position="2421"/>
    </location>
</feature>
<comment type="subcellular location">
    <subcellularLocation>
        <location evidence="1">Nucleus</location>
        <location evidence="1">Nucleolus</location>
    </subcellularLocation>
</comment>
<evidence type="ECO:0000256" key="6">
    <source>
        <dbReference type="ARBA" id="ARBA00022691"/>
    </source>
</evidence>
<dbReference type="SUPFAM" id="SSF55874">
    <property type="entry name" value="ATPase domain of HSP90 chaperone/DNA topoisomerase II/histidine kinase"/>
    <property type="match status" value="1"/>
</dbReference>
<evidence type="ECO:0000256" key="4">
    <source>
        <dbReference type="ARBA" id="ARBA00022603"/>
    </source>
</evidence>
<feature type="compositionally biased region" description="Low complexity" evidence="9">
    <location>
        <begin position="2423"/>
        <end position="2433"/>
    </location>
</feature>
<feature type="region of interest" description="Disordered" evidence="9">
    <location>
        <begin position="823"/>
        <end position="873"/>
    </location>
</feature>
<dbReference type="Pfam" id="PF05148">
    <property type="entry name" value="Methyltransf_8"/>
    <property type="match status" value="1"/>
</dbReference>
<dbReference type="FunFam" id="1.10.10.2150:FF:000001">
    <property type="entry name" value="Ribosomal RNA-processing protein 8"/>
    <property type="match status" value="1"/>
</dbReference>
<dbReference type="GO" id="GO:0005730">
    <property type="term" value="C:nucleolus"/>
    <property type="evidence" value="ECO:0007669"/>
    <property type="project" value="UniProtKB-SubCell"/>
</dbReference>
<dbReference type="EMBL" id="LHPF02000034">
    <property type="protein sequence ID" value="PSC68706.1"/>
    <property type="molecule type" value="Genomic_DNA"/>
</dbReference>
<dbReference type="GO" id="GO:0008168">
    <property type="term" value="F:methyltransferase activity"/>
    <property type="evidence" value="ECO:0007669"/>
    <property type="project" value="UniProtKB-KW"/>
</dbReference>
<feature type="compositionally biased region" description="Basic residues" evidence="9">
    <location>
        <begin position="2401"/>
        <end position="2410"/>
    </location>
</feature>
<dbReference type="GO" id="GO:0006364">
    <property type="term" value="P:rRNA processing"/>
    <property type="evidence" value="ECO:0007669"/>
    <property type="project" value="UniProtKB-KW"/>
</dbReference>
<feature type="compositionally biased region" description="Basic residues" evidence="9">
    <location>
        <begin position="2294"/>
        <end position="2303"/>
    </location>
</feature>
<evidence type="ECO:0000313" key="11">
    <source>
        <dbReference type="EMBL" id="PSC68706.1"/>
    </source>
</evidence>
<feature type="region of interest" description="Disordered" evidence="9">
    <location>
        <begin position="2673"/>
        <end position="2712"/>
    </location>
</feature>
<evidence type="ECO:0000259" key="10">
    <source>
        <dbReference type="Pfam" id="PF22899"/>
    </source>
</evidence>
<dbReference type="CDD" id="cd02440">
    <property type="entry name" value="AdoMet_MTases"/>
    <property type="match status" value="1"/>
</dbReference>
<evidence type="ECO:0000256" key="5">
    <source>
        <dbReference type="ARBA" id="ARBA00022679"/>
    </source>
</evidence>
<dbReference type="SUPFAM" id="SSF75553">
    <property type="entry name" value="Smc hinge domain"/>
    <property type="match status" value="1"/>
</dbReference>
<keyword evidence="7" id="KW-0539">Nucleus</keyword>
<dbReference type="InterPro" id="IPR038892">
    <property type="entry name" value="SMCHD1"/>
</dbReference>
<evidence type="ECO:0000313" key="12">
    <source>
        <dbReference type="Proteomes" id="UP000239649"/>
    </source>
</evidence>
<comment type="caution">
    <text evidence="11">The sequence shown here is derived from an EMBL/GenBank/DDBJ whole genome shotgun (WGS) entry which is preliminary data.</text>
</comment>
<dbReference type="Gene3D" id="1.10.10.2150">
    <property type="entry name" value="Ribosomal RNA-processing protein 8, N-terminal domain"/>
    <property type="match status" value="1"/>
</dbReference>
<dbReference type="InterPro" id="IPR042036">
    <property type="entry name" value="RRP8_N"/>
</dbReference>
<dbReference type="SUPFAM" id="SSF53335">
    <property type="entry name" value="S-adenosyl-L-methionine-dependent methyltransferases"/>
    <property type="match status" value="1"/>
</dbReference>
<feature type="compositionally biased region" description="Gly residues" evidence="9">
    <location>
        <begin position="863"/>
        <end position="873"/>
    </location>
</feature>
<dbReference type="PANTHER" id="PTHR22640">
    <property type="entry name" value="STRUCTURAL MAINTENANCE OF CHROMOSOMES FLEXIBLE HINGE DOMAIN-CONTAINING PROTEIN 1"/>
    <property type="match status" value="1"/>
</dbReference>
<organism evidence="11 12">
    <name type="scientific">Micractinium conductrix</name>
    <dbReference type="NCBI Taxonomy" id="554055"/>
    <lineage>
        <taxon>Eukaryota</taxon>
        <taxon>Viridiplantae</taxon>
        <taxon>Chlorophyta</taxon>
        <taxon>core chlorophytes</taxon>
        <taxon>Trebouxiophyceae</taxon>
        <taxon>Chlorellales</taxon>
        <taxon>Chlorellaceae</taxon>
        <taxon>Chlorella clade</taxon>
        <taxon>Micractinium</taxon>
    </lineage>
</organism>
<evidence type="ECO:0000256" key="2">
    <source>
        <dbReference type="ARBA" id="ARBA00006301"/>
    </source>
</evidence>
<proteinExistence type="inferred from homology"/>
<comment type="similarity">
    <text evidence="2">Belongs to the methyltransferase superfamily. RRP8 family.</text>
</comment>
<dbReference type="InterPro" id="IPR055109">
    <property type="entry name" value="SMCHD1_S5"/>
</dbReference>